<feature type="transmembrane region" description="Helical" evidence="1">
    <location>
        <begin position="7"/>
        <end position="30"/>
    </location>
</feature>
<feature type="transmembrane region" description="Helical" evidence="1">
    <location>
        <begin position="42"/>
        <end position="65"/>
    </location>
</feature>
<keyword evidence="1" id="KW-0472">Membrane</keyword>
<protein>
    <submittedName>
        <fullName evidence="2">Uncharacterized protein</fullName>
    </submittedName>
</protein>
<dbReference type="EMBL" id="VSSQ01147140">
    <property type="protein sequence ID" value="MPN65177.1"/>
    <property type="molecule type" value="Genomic_DNA"/>
</dbReference>
<organism evidence="2">
    <name type="scientific">bioreactor metagenome</name>
    <dbReference type="NCBI Taxonomy" id="1076179"/>
    <lineage>
        <taxon>unclassified sequences</taxon>
        <taxon>metagenomes</taxon>
        <taxon>ecological metagenomes</taxon>
    </lineage>
</organism>
<evidence type="ECO:0000256" key="1">
    <source>
        <dbReference type="SAM" id="Phobius"/>
    </source>
</evidence>
<sequence>MYIKNALILACLNIVKTLVILVVNVLPFLVLFTDGILAQFGYFIYLLIGFSSTSLLVMTLLAKVFRKYVNKEMQEKEN</sequence>
<proteinExistence type="predicted"/>
<comment type="caution">
    <text evidence="2">The sequence shown here is derived from an EMBL/GenBank/DDBJ whole genome shotgun (WGS) entry which is preliminary data.</text>
</comment>
<reference evidence="2" key="1">
    <citation type="submission" date="2019-08" db="EMBL/GenBank/DDBJ databases">
        <authorList>
            <person name="Kucharzyk K."/>
            <person name="Murdoch R.W."/>
            <person name="Higgins S."/>
            <person name="Loffler F."/>
        </authorList>
    </citation>
    <scope>NUCLEOTIDE SEQUENCE</scope>
</reference>
<dbReference type="AlphaFoldDB" id="A0A645JPC9"/>
<name>A0A645JPC9_9ZZZZ</name>
<keyword evidence="1" id="KW-1133">Transmembrane helix</keyword>
<gene>
    <name evidence="2" type="ORF">SDC9_212956</name>
</gene>
<accession>A0A645JPC9</accession>
<evidence type="ECO:0000313" key="2">
    <source>
        <dbReference type="EMBL" id="MPN65177.1"/>
    </source>
</evidence>
<keyword evidence="1" id="KW-0812">Transmembrane</keyword>